<dbReference type="PANTHER" id="PTHR37305">
    <property type="entry name" value="INTEGRAL MEMBRANE PROTEIN-RELATED"/>
    <property type="match status" value="1"/>
</dbReference>
<dbReference type="Pfam" id="PF12730">
    <property type="entry name" value="ABC2_membrane_4"/>
    <property type="match status" value="1"/>
</dbReference>
<protein>
    <submittedName>
        <fullName evidence="2">ABC transporter permease</fullName>
    </submittedName>
</protein>
<evidence type="ECO:0000313" key="2">
    <source>
        <dbReference type="EMBL" id="RGC31587.1"/>
    </source>
</evidence>
<proteinExistence type="predicted"/>
<evidence type="ECO:0000313" key="3">
    <source>
        <dbReference type="Proteomes" id="UP000261111"/>
    </source>
</evidence>
<feature type="transmembrane region" description="Helical" evidence="1">
    <location>
        <begin position="20"/>
        <end position="41"/>
    </location>
</feature>
<name>A0A3E2WVQ5_9FIRM</name>
<feature type="transmembrane region" description="Helical" evidence="1">
    <location>
        <begin position="167"/>
        <end position="187"/>
    </location>
</feature>
<feature type="transmembrane region" description="Helical" evidence="1">
    <location>
        <begin position="98"/>
        <end position="131"/>
    </location>
</feature>
<evidence type="ECO:0000256" key="1">
    <source>
        <dbReference type="SAM" id="Phobius"/>
    </source>
</evidence>
<dbReference type="EMBL" id="QVIA01000012">
    <property type="protein sequence ID" value="RGC31587.1"/>
    <property type="molecule type" value="Genomic_DNA"/>
</dbReference>
<sequence>MAAMSKLLSADFARLKKDKVFWIGMIFMFVLGILSPVMNYIDMNRGGYEIPLESSFFVYAIYIGILLSAFCSLFVGTEYSDGTIRNKIVIGHGRIQVYFSHFLICAAAGLLMCAAYFLPAGIIGTCLLGFFQTDIQVILGLILCSVIMSLAFTAIFTMVAMLNQNKALVAVINMLGVFILLFGAIYIRAKLYEPKVYEGYVYKDESGEIVEVEEEPNPNYLSGKKREVYTFLYDFIPTCQSLQITGIEAVSPWKLAGYSAAITIVATGAGLFFFRKKDIK</sequence>
<accession>A0A3E2WVQ5</accession>
<dbReference type="PANTHER" id="PTHR37305:SF1">
    <property type="entry name" value="MEMBRANE PROTEIN"/>
    <property type="match status" value="1"/>
</dbReference>
<dbReference type="GO" id="GO:0005886">
    <property type="term" value="C:plasma membrane"/>
    <property type="evidence" value="ECO:0007669"/>
    <property type="project" value="UniProtKB-SubCell"/>
</dbReference>
<comment type="caution">
    <text evidence="2">The sequence shown here is derived from an EMBL/GenBank/DDBJ whole genome shotgun (WGS) entry which is preliminary data.</text>
</comment>
<dbReference type="AlphaFoldDB" id="A0A3E2WVQ5"/>
<dbReference type="Proteomes" id="UP000261111">
    <property type="component" value="Unassembled WGS sequence"/>
</dbReference>
<keyword evidence="1" id="KW-1133">Transmembrane helix</keyword>
<organism evidence="2 3">
    <name type="scientific">Hungatella hathewayi</name>
    <dbReference type="NCBI Taxonomy" id="154046"/>
    <lineage>
        <taxon>Bacteria</taxon>
        <taxon>Bacillati</taxon>
        <taxon>Bacillota</taxon>
        <taxon>Clostridia</taxon>
        <taxon>Lachnospirales</taxon>
        <taxon>Lachnospiraceae</taxon>
        <taxon>Hungatella</taxon>
    </lineage>
</organism>
<gene>
    <name evidence="2" type="ORF">DWX41_12305</name>
</gene>
<dbReference type="GO" id="GO:0140359">
    <property type="term" value="F:ABC-type transporter activity"/>
    <property type="evidence" value="ECO:0007669"/>
    <property type="project" value="InterPro"/>
</dbReference>
<feature type="transmembrane region" description="Helical" evidence="1">
    <location>
        <begin position="56"/>
        <end position="77"/>
    </location>
</feature>
<keyword evidence="1" id="KW-0812">Transmembrane</keyword>
<keyword evidence="1" id="KW-0472">Membrane</keyword>
<feature type="transmembrane region" description="Helical" evidence="1">
    <location>
        <begin position="255"/>
        <end position="274"/>
    </location>
</feature>
<reference evidence="2 3" key="1">
    <citation type="submission" date="2018-08" db="EMBL/GenBank/DDBJ databases">
        <title>A genome reference for cultivated species of the human gut microbiota.</title>
        <authorList>
            <person name="Zou Y."/>
            <person name="Xue W."/>
            <person name="Luo G."/>
        </authorList>
    </citation>
    <scope>NUCLEOTIDE SEQUENCE [LARGE SCALE GENOMIC DNA]</scope>
    <source>
        <strain evidence="2 3">AF19-21</strain>
    </source>
</reference>
<feature type="transmembrane region" description="Helical" evidence="1">
    <location>
        <begin position="137"/>
        <end position="160"/>
    </location>
</feature>